<accession>U5PT53</accession>
<keyword evidence="2" id="KW-1185">Reference proteome</keyword>
<sequence length="43" mass="4678">MLYPLSYMGRFIGATPPLPVKGGTPMVGFNVYNLNLGHPKRGD</sequence>
<evidence type="ECO:0000313" key="1">
    <source>
        <dbReference type="EMBL" id="AGY46941.1"/>
    </source>
</evidence>
<organism evidence="1 2">
    <name type="scientific">Bacillus phage CampHawk</name>
    <dbReference type="NCBI Taxonomy" id="1406783"/>
    <lineage>
        <taxon>Viruses</taxon>
        <taxon>Duplodnaviria</taxon>
        <taxon>Heunggongvirae</taxon>
        <taxon>Uroviricota</taxon>
        <taxon>Caudoviricetes</taxon>
        <taxon>Herelleviridae</taxon>
        <taxon>Spounavirinae</taxon>
        <taxon>Okubovirus</taxon>
        <taxon>Okubovirus camphawk</taxon>
    </lineage>
</organism>
<dbReference type="GeneID" id="17526610"/>
<protein>
    <submittedName>
        <fullName evidence="1">Uncharacterized protein</fullName>
    </submittedName>
</protein>
<proteinExistence type="predicted"/>
<dbReference type="EMBL" id="KF669649">
    <property type="protein sequence ID" value="AGY46941.1"/>
    <property type="molecule type" value="Genomic_DNA"/>
</dbReference>
<gene>
    <name evidence="1" type="ORF">CampHawk_63</name>
</gene>
<reference evidence="1 2" key="1">
    <citation type="journal article" date="2013" name="Genome Announc.">
        <title>Complete Genome of Bacillus subtilis Myophage CampHawk.</title>
        <authorList>
            <person name="Ritz M.P."/>
            <person name="Perl A.L."/>
            <person name="Colquhoun J.M."/>
            <person name="Chamakura K.R."/>
            <person name="Kuty Everett G.F."/>
        </authorList>
    </citation>
    <scope>NUCLEOTIDE SEQUENCE [LARGE SCALE GENOMIC DNA]</scope>
</reference>
<name>U5PT53_9CAUD</name>
<evidence type="ECO:0000313" key="2">
    <source>
        <dbReference type="Proteomes" id="UP000017646"/>
    </source>
</evidence>
<dbReference type="KEGG" id="vg:17526610"/>
<dbReference type="RefSeq" id="YP_008769997.1">
    <property type="nucleotide sequence ID" value="NC_022761.1"/>
</dbReference>
<dbReference type="Proteomes" id="UP000017646">
    <property type="component" value="Segment"/>
</dbReference>